<keyword evidence="2" id="KW-1185">Reference proteome</keyword>
<evidence type="ECO:0000313" key="1">
    <source>
        <dbReference type="EMBL" id="WVZ16501.1"/>
    </source>
</evidence>
<name>A0AAQ3S5H7_VIGMU</name>
<dbReference type="Proteomes" id="UP001374535">
    <property type="component" value="Chromosome 3"/>
</dbReference>
<organism evidence="1 2">
    <name type="scientific">Vigna mungo</name>
    <name type="common">Black gram</name>
    <name type="synonym">Phaseolus mungo</name>
    <dbReference type="NCBI Taxonomy" id="3915"/>
    <lineage>
        <taxon>Eukaryota</taxon>
        <taxon>Viridiplantae</taxon>
        <taxon>Streptophyta</taxon>
        <taxon>Embryophyta</taxon>
        <taxon>Tracheophyta</taxon>
        <taxon>Spermatophyta</taxon>
        <taxon>Magnoliopsida</taxon>
        <taxon>eudicotyledons</taxon>
        <taxon>Gunneridae</taxon>
        <taxon>Pentapetalae</taxon>
        <taxon>rosids</taxon>
        <taxon>fabids</taxon>
        <taxon>Fabales</taxon>
        <taxon>Fabaceae</taxon>
        <taxon>Papilionoideae</taxon>
        <taxon>50 kb inversion clade</taxon>
        <taxon>NPAAA clade</taxon>
        <taxon>indigoferoid/millettioid clade</taxon>
        <taxon>Phaseoleae</taxon>
        <taxon>Vigna</taxon>
    </lineage>
</organism>
<gene>
    <name evidence="1" type="ORF">V8G54_009483</name>
</gene>
<evidence type="ECO:0000313" key="2">
    <source>
        <dbReference type="Proteomes" id="UP001374535"/>
    </source>
</evidence>
<proteinExistence type="predicted"/>
<dbReference type="AlphaFoldDB" id="A0AAQ3S5H7"/>
<protein>
    <submittedName>
        <fullName evidence="1">Uncharacterized protein</fullName>
    </submittedName>
</protein>
<reference evidence="1 2" key="1">
    <citation type="journal article" date="2023" name="Life. Sci Alliance">
        <title>Evolutionary insights into 3D genome organization and epigenetic landscape of Vigna mungo.</title>
        <authorList>
            <person name="Junaid A."/>
            <person name="Singh B."/>
            <person name="Bhatia S."/>
        </authorList>
    </citation>
    <scope>NUCLEOTIDE SEQUENCE [LARGE SCALE GENOMIC DNA]</scope>
    <source>
        <strain evidence="1">Urdbean</strain>
    </source>
</reference>
<sequence>MPNFRVCYLHHRRRSNLYVPSIQSAIPCMYEVPIADKLYMTRSWSLFRYIYSFLRFEGYHSPRIVLIRCCSHYKPLYAILVDELYNPFFYTIHFNEYFPCPHPHSLTDIKIGIHNLWNFLPFPFMIILNSLFSQCTCRKFSTHHRDHRCWHVNMKDANSPSSRILYCPYEI</sequence>
<accession>A0AAQ3S5H7</accession>
<dbReference type="EMBL" id="CP144698">
    <property type="protein sequence ID" value="WVZ16501.1"/>
    <property type="molecule type" value="Genomic_DNA"/>
</dbReference>